<evidence type="ECO:0008006" key="3">
    <source>
        <dbReference type="Google" id="ProtNLM"/>
    </source>
</evidence>
<dbReference type="OrthoDB" id="6377331at2759"/>
<sequence>MQIMHLTSDDSNTDSPAAHTIENATTAVIEREESHGENAIFGDLEALDRKDSSSLSNPGVTDLFTHHIRTSDEIPVRAKPYPVPYSLRVHLNVDLHHEVQEMLDTGIIRESRSPNASPVVVHHYCAAFCTIHPGHPPKALLLHHLTHTSDLLKQSPFHTVDPQTIGLPQARSPLKQSSIITFSNWLVHHPWEEVLMTHDVETKWKHYVASITSTYHHFFPEKKLRKHPADLPWITDSQKINESKRSCSSHRLDTTQFPAYLPTRTTVPVVEEHQVCQKIQRTKAKRSITTIDIPMPLLKQRPSDWKTSYVTAVPKTPSPDILDETRPVPITPMPSFLCESFVSKWAYADLHPSFDKQHKAFDLVDHTTVRKASVVGLHVSWRGSRTFSRSAAWQSACRVPRLPFCLIHVGCPGAPTKILGITHSWDQHVSTIVTSASFRLYMLRHLKTLGVPPSELITIYKTFILPRLTYASPDWSFSLDAAQLLRLEKVQKRAMKIILGSSYNCYEDALTTLGLTTLSALYQKMLLQFGEKTLNNPRHRHLPAPALPPRHTQQAVPEGLGRTDMRIALCQIWLLRLSLCLYFISSLCTFSPLIWSLSSLSSININPPQYLSQPILLSYPLPASPLSRTSLHSPSSLSSLISPLLPSFHLQRSSLPSRYYVSYTCSHCLPRIYPFI</sequence>
<gene>
    <name evidence="1" type="ORF">C7M84_000199</name>
</gene>
<dbReference type="PANTHER" id="PTHR47510:SF3">
    <property type="entry name" value="ENDO_EXONUCLEASE_PHOSPHATASE DOMAIN-CONTAINING PROTEIN"/>
    <property type="match status" value="1"/>
</dbReference>
<dbReference type="EMBL" id="QCYY01001033">
    <property type="protein sequence ID" value="ROT81040.1"/>
    <property type="molecule type" value="Genomic_DNA"/>
</dbReference>
<evidence type="ECO:0000313" key="2">
    <source>
        <dbReference type="Proteomes" id="UP000283509"/>
    </source>
</evidence>
<accession>A0A3R7QJS4</accession>
<reference evidence="1 2" key="2">
    <citation type="submission" date="2019-01" db="EMBL/GenBank/DDBJ databases">
        <title>The decoding of complex shrimp genome reveals the adaptation for benthos swimmer, frequently molting mechanism and breeding impact on genome.</title>
        <authorList>
            <person name="Sun Y."/>
            <person name="Gao Y."/>
            <person name="Yu Y."/>
        </authorList>
    </citation>
    <scope>NUCLEOTIDE SEQUENCE [LARGE SCALE GENOMIC DNA]</scope>
    <source>
        <tissue evidence="1">Muscle</tissue>
    </source>
</reference>
<name>A0A3R7QJS4_PENVA</name>
<comment type="caution">
    <text evidence="1">The sequence shown here is derived from an EMBL/GenBank/DDBJ whole genome shotgun (WGS) entry which is preliminary data.</text>
</comment>
<reference evidence="1 2" key="1">
    <citation type="submission" date="2018-04" db="EMBL/GenBank/DDBJ databases">
        <authorList>
            <person name="Zhang X."/>
            <person name="Yuan J."/>
            <person name="Li F."/>
            <person name="Xiang J."/>
        </authorList>
    </citation>
    <scope>NUCLEOTIDE SEQUENCE [LARGE SCALE GENOMIC DNA]</scope>
    <source>
        <tissue evidence="1">Muscle</tissue>
    </source>
</reference>
<dbReference type="PANTHER" id="PTHR47510">
    <property type="entry name" value="REVERSE TRANSCRIPTASE DOMAIN-CONTAINING PROTEIN"/>
    <property type="match status" value="1"/>
</dbReference>
<dbReference type="SUPFAM" id="SSF56672">
    <property type="entry name" value="DNA/RNA polymerases"/>
    <property type="match status" value="1"/>
</dbReference>
<dbReference type="Proteomes" id="UP000283509">
    <property type="component" value="Unassembled WGS sequence"/>
</dbReference>
<proteinExistence type="predicted"/>
<evidence type="ECO:0000313" key="1">
    <source>
        <dbReference type="EMBL" id="ROT81040.1"/>
    </source>
</evidence>
<dbReference type="STRING" id="6689.A0A3R7QJS4"/>
<keyword evidence="2" id="KW-1185">Reference proteome</keyword>
<organism evidence="1 2">
    <name type="scientific">Penaeus vannamei</name>
    <name type="common">Whiteleg shrimp</name>
    <name type="synonym">Litopenaeus vannamei</name>
    <dbReference type="NCBI Taxonomy" id="6689"/>
    <lineage>
        <taxon>Eukaryota</taxon>
        <taxon>Metazoa</taxon>
        <taxon>Ecdysozoa</taxon>
        <taxon>Arthropoda</taxon>
        <taxon>Crustacea</taxon>
        <taxon>Multicrustacea</taxon>
        <taxon>Malacostraca</taxon>
        <taxon>Eumalacostraca</taxon>
        <taxon>Eucarida</taxon>
        <taxon>Decapoda</taxon>
        <taxon>Dendrobranchiata</taxon>
        <taxon>Penaeoidea</taxon>
        <taxon>Penaeidae</taxon>
        <taxon>Penaeus</taxon>
    </lineage>
</organism>
<protein>
    <recommendedName>
        <fullName evidence="3">RNA-directed DNA polymerase from mobile element jockey</fullName>
    </recommendedName>
</protein>
<dbReference type="InterPro" id="IPR043502">
    <property type="entry name" value="DNA/RNA_pol_sf"/>
</dbReference>
<dbReference type="AlphaFoldDB" id="A0A3R7QJS4"/>
<dbReference type="Gene3D" id="3.10.10.10">
    <property type="entry name" value="HIV Type 1 Reverse Transcriptase, subunit A, domain 1"/>
    <property type="match status" value="1"/>
</dbReference>
<dbReference type="GO" id="GO:0071897">
    <property type="term" value="P:DNA biosynthetic process"/>
    <property type="evidence" value="ECO:0007669"/>
    <property type="project" value="UniProtKB-ARBA"/>
</dbReference>